<organism evidence="3">
    <name type="scientific">hydrothermal vent metagenome</name>
    <dbReference type="NCBI Taxonomy" id="652676"/>
    <lineage>
        <taxon>unclassified sequences</taxon>
        <taxon>metagenomes</taxon>
        <taxon>ecological metagenomes</taxon>
    </lineage>
</organism>
<accession>A0A3B0VXF9</accession>
<proteinExistence type="predicted"/>
<dbReference type="GO" id="GO:0005829">
    <property type="term" value="C:cytosol"/>
    <property type="evidence" value="ECO:0007669"/>
    <property type="project" value="TreeGrafter"/>
</dbReference>
<evidence type="ECO:0000256" key="2">
    <source>
        <dbReference type="ARBA" id="ARBA00022679"/>
    </source>
</evidence>
<keyword evidence="1 3" id="KW-0328">Glycosyltransferase</keyword>
<sequence>MTTNSSSNSQPNSPIYAKAYQLSICIFRLSAIGDVTHVLPVVKTIQNQFPNAQITWIIGKLEHKLLQGLPGVEFIEFNKSAGWQGVRALKRQLDGRQFDVLLQMQLSLRANLVSRFIPAQRRIGFDKKRSKELHGLVINERIPYLHNCHVLDGFMQFAEYLACDEKIMDWRIPVSQSDEQFATEHIDVSRKTVLISPCSSHDLRNWSVANYAQLIDQVIGTHQAQIILTGSPSAKEINFVTAIADACQYQVLNLAGQDTLKQLLCLIKQADLVISPDSGPLHMAGSVGTPVIGLLAASNCKRSGSYQFPDLTIDKYAEACDKFLNKSVDEVKWGTKTEFPGAMDLIKVDDVMEKVTQVLQ</sequence>
<dbReference type="PANTHER" id="PTHR30160">
    <property type="entry name" value="TETRAACYLDISACCHARIDE 4'-KINASE-RELATED"/>
    <property type="match status" value="1"/>
</dbReference>
<dbReference type="AlphaFoldDB" id="A0A3B0VXF9"/>
<dbReference type="EMBL" id="UOFA01000402">
    <property type="protein sequence ID" value="VAW48318.1"/>
    <property type="molecule type" value="Genomic_DNA"/>
</dbReference>
<dbReference type="GO" id="GO:0009244">
    <property type="term" value="P:lipopolysaccharide core region biosynthetic process"/>
    <property type="evidence" value="ECO:0007669"/>
    <property type="project" value="TreeGrafter"/>
</dbReference>
<dbReference type="SUPFAM" id="SSF53756">
    <property type="entry name" value="UDP-Glycosyltransferase/glycogen phosphorylase"/>
    <property type="match status" value="1"/>
</dbReference>
<dbReference type="PANTHER" id="PTHR30160:SF21">
    <property type="entry name" value="LIPOPOLYSACCHARIDE CORE HEPTOSYLTRANSFERASE OPSX"/>
    <property type="match status" value="1"/>
</dbReference>
<evidence type="ECO:0000313" key="3">
    <source>
        <dbReference type="EMBL" id="VAW48318.1"/>
    </source>
</evidence>
<protein>
    <submittedName>
        <fullName evidence="3">ADP-heptose--lipooligosaccharide heptosyltransferase II</fullName>
        <ecNumber evidence="3">2.4.1.-</ecNumber>
    </submittedName>
</protein>
<gene>
    <name evidence="3" type="ORF">MNBD_GAMMA02-1171</name>
</gene>
<dbReference type="InterPro" id="IPR002201">
    <property type="entry name" value="Glyco_trans_9"/>
</dbReference>
<dbReference type="Pfam" id="PF01075">
    <property type="entry name" value="Glyco_transf_9"/>
    <property type="match status" value="1"/>
</dbReference>
<dbReference type="Gene3D" id="3.40.50.2000">
    <property type="entry name" value="Glycogen Phosphorylase B"/>
    <property type="match status" value="2"/>
</dbReference>
<dbReference type="GO" id="GO:0008713">
    <property type="term" value="F:ADP-heptose-lipopolysaccharide heptosyltransferase activity"/>
    <property type="evidence" value="ECO:0007669"/>
    <property type="project" value="TreeGrafter"/>
</dbReference>
<dbReference type="InterPro" id="IPR051199">
    <property type="entry name" value="LPS_LOS_Heptosyltrfase"/>
</dbReference>
<dbReference type="CDD" id="cd03789">
    <property type="entry name" value="GT9_LPS_heptosyltransferase"/>
    <property type="match status" value="1"/>
</dbReference>
<name>A0A3B0VXF9_9ZZZZ</name>
<evidence type="ECO:0000256" key="1">
    <source>
        <dbReference type="ARBA" id="ARBA00022676"/>
    </source>
</evidence>
<dbReference type="EC" id="2.4.1.-" evidence="3"/>
<keyword evidence="2 3" id="KW-0808">Transferase</keyword>
<reference evidence="3" key="1">
    <citation type="submission" date="2018-06" db="EMBL/GenBank/DDBJ databases">
        <authorList>
            <person name="Zhirakovskaya E."/>
        </authorList>
    </citation>
    <scope>NUCLEOTIDE SEQUENCE</scope>
</reference>